<gene>
    <name evidence="1" type="ORF">GCM10022380_39450</name>
</gene>
<accession>A0ABP7IFP5</accession>
<protein>
    <submittedName>
        <fullName evidence="1">Uncharacterized protein</fullName>
    </submittedName>
</protein>
<evidence type="ECO:0000313" key="1">
    <source>
        <dbReference type="EMBL" id="GAA3817169.1"/>
    </source>
</evidence>
<sequence length="78" mass="8265">MGAGVVDRVQRAVDVEHRDRHFGFDADGFADGEVLESADGNHEAAPLCNAQLHVLSATECGSVGGAVKARKWEIVSCE</sequence>
<reference evidence="2" key="1">
    <citation type="journal article" date="2019" name="Int. J. Syst. Evol. Microbiol.">
        <title>The Global Catalogue of Microorganisms (GCM) 10K type strain sequencing project: providing services to taxonomists for standard genome sequencing and annotation.</title>
        <authorList>
            <consortium name="The Broad Institute Genomics Platform"/>
            <consortium name="The Broad Institute Genome Sequencing Center for Infectious Disease"/>
            <person name="Wu L."/>
            <person name="Ma J."/>
        </authorList>
    </citation>
    <scope>NUCLEOTIDE SEQUENCE [LARGE SCALE GENOMIC DNA]</scope>
    <source>
        <strain evidence="2">JCM 17017</strain>
    </source>
</reference>
<proteinExistence type="predicted"/>
<organism evidence="1 2">
    <name type="scientific">Amycolatopsis tucumanensis</name>
    <dbReference type="NCBI Taxonomy" id="401106"/>
    <lineage>
        <taxon>Bacteria</taxon>
        <taxon>Bacillati</taxon>
        <taxon>Actinomycetota</taxon>
        <taxon>Actinomycetes</taxon>
        <taxon>Pseudonocardiales</taxon>
        <taxon>Pseudonocardiaceae</taxon>
        <taxon>Amycolatopsis</taxon>
    </lineage>
</organism>
<dbReference type="EMBL" id="BAABCM010000005">
    <property type="protein sequence ID" value="GAA3817169.1"/>
    <property type="molecule type" value="Genomic_DNA"/>
</dbReference>
<name>A0ABP7IFP5_9PSEU</name>
<keyword evidence="2" id="KW-1185">Reference proteome</keyword>
<evidence type="ECO:0000313" key="2">
    <source>
        <dbReference type="Proteomes" id="UP001501624"/>
    </source>
</evidence>
<comment type="caution">
    <text evidence="1">The sequence shown here is derived from an EMBL/GenBank/DDBJ whole genome shotgun (WGS) entry which is preliminary data.</text>
</comment>
<dbReference type="Proteomes" id="UP001501624">
    <property type="component" value="Unassembled WGS sequence"/>
</dbReference>